<dbReference type="InterPro" id="IPR001544">
    <property type="entry name" value="Aminotrans_IV"/>
</dbReference>
<protein>
    <submittedName>
        <fullName evidence="2">Aminotransferase class IV</fullName>
    </submittedName>
</protein>
<dbReference type="InterPro" id="IPR036038">
    <property type="entry name" value="Aminotransferase-like"/>
</dbReference>
<keyword evidence="2" id="KW-0808">Transferase</keyword>
<sequence>MSGLQVVAVLGRGVVPAGEPVVRADDRGLLLGDGLFETMHVRDGQPWLVAEHLARLAAGATALELPLPPVAELVELLATACAGWPPGVEGTARLTCTRGPVDGAPAVIATVTEVPPAAVRARRDGVTVRTLPLGVTAAARRDLPWLLAGHKTLSWAVSAASRRWATANGVDDVLWVSTDGYVLETPTASVVWLDGDTLCTVPAAATGVLPGVTARWLLGHAGELGWSAEERMTTPGDLRATGGAWLTSSGRGLAEIRRLDGIGLPASPHTGRLRELLGFPAPAPTP</sequence>
<dbReference type="RefSeq" id="WP_377343913.1">
    <property type="nucleotide sequence ID" value="NZ_JBHLUE010000034.1"/>
</dbReference>
<reference evidence="2 3" key="1">
    <citation type="submission" date="2024-09" db="EMBL/GenBank/DDBJ databases">
        <authorList>
            <person name="Sun Q."/>
            <person name="Mori K."/>
        </authorList>
    </citation>
    <scope>NUCLEOTIDE SEQUENCE [LARGE SCALE GENOMIC DNA]</scope>
    <source>
        <strain evidence="2 3">TBRC 2205</strain>
    </source>
</reference>
<comment type="similarity">
    <text evidence="1">Belongs to the class-IV pyridoxal-phosphate-dependent aminotransferase family.</text>
</comment>
<accession>A0ABV6P6S7</accession>
<organism evidence="2 3">
    <name type="scientific">Plantactinospora siamensis</name>
    <dbReference type="NCBI Taxonomy" id="555372"/>
    <lineage>
        <taxon>Bacteria</taxon>
        <taxon>Bacillati</taxon>
        <taxon>Actinomycetota</taxon>
        <taxon>Actinomycetes</taxon>
        <taxon>Micromonosporales</taxon>
        <taxon>Micromonosporaceae</taxon>
        <taxon>Plantactinospora</taxon>
    </lineage>
</organism>
<dbReference type="PANTHER" id="PTHR42743:SF11">
    <property type="entry name" value="AMINODEOXYCHORISMATE LYASE"/>
    <property type="match status" value="1"/>
</dbReference>
<dbReference type="Gene3D" id="3.30.470.10">
    <property type="match status" value="1"/>
</dbReference>
<dbReference type="InterPro" id="IPR050571">
    <property type="entry name" value="Class-IV_PLP-Dep_Aminotrnsfr"/>
</dbReference>
<evidence type="ECO:0000256" key="1">
    <source>
        <dbReference type="ARBA" id="ARBA00009320"/>
    </source>
</evidence>
<evidence type="ECO:0000313" key="2">
    <source>
        <dbReference type="EMBL" id="MFC0568414.1"/>
    </source>
</evidence>
<proteinExistence type="inferred from homology"/>
<dbReference type="InterPro" id="IPR043131">
    <property type="entry name" value="BCAT-like_N"/>
</dbReference>
<evidence type="ECO:0000313" key="3">
    <source>
        <dbReference type="Proteomes" id="UP001589894"/>
    </source>
</evidence>
<dbReference type="Gene3D" id="3.20.10.10">
    <property type="entry name" value="D-amino Acid Aminotransferase, subunit A, domain 2"/>
    <property type="match status" value="1"/>
</dbReference>
<dbReference type="Pfam" id="PF01063">
    <property type="entry name" value="Aminotran_4"/>
    <property type="match status" value="1"/>
</dbReference>
<dbReference type="GO" id="GO:0008483">
    <property type="term" value="F:transaminase activity"/>
    <property type="evidence" value="ECO:0007669"/>
    <property type="project" value="UniProtKB-KW"/>
</dbReference>
<gene>
    <name evidence="2" type="ORF">ACFFHU_30290</name>
</gene>
<keyword evidence="2" id="KW-0032">Aminotransferase</keyword>
<name>A0ABV6P6S7_9ACTN</name>
<keyword evidence="3" id="KW-1185">Reference proteome</keyword>
<dbReference type="EMBL" id="JBHLUE010000034">
    <property type="protein sequence ID" value="MFC0568414.1"/>
    <property type="molecule type" value="Genomic_DNA"/>
</dbReference>
<comment type="caution">
    <text evidence="2">The sequence shown here is derived from an EMBL/GenBank/DDBJ whole genome shotgun (WGS) entry which is preliminary data.</text>
</comment>
<dbReference type="InterPro" id="IPR043132">
    <property type="entry name" value="BCAT-like_C"/>
</dbReference>
<dbReference type="PANTHER" id="PTHR42743">
    <property type="entry name" value="AMINO-ACID AMINOTRANSFERASE"/>
    <property type="match status" value="1"/>
</dbReference>
<dbReference type="Proteomes" id="UP001589894">
    <property type="component" value="Unassembled WGS sequence"/>
</dbReference>
<dbReference type="SUPFAM" id="SSF56752">
    <property type="entry name" value="D-aminoacid aminotransferase-like PLP-dependent enzymes"/>
    <property type="match status" value="1"/>
</dbReference>